<dbReference type="EMBL" id="MIHA01000027">
    <property type="protein sequence ID" value="ODQ86900.1"/>
    <property type="molecule type" value="Genomic_DNA"/>
</dbReference>
<evidence type="ECO:0000313" key="1">
    <source>
        <dbReference type="EMBL" id="ODQ86900.1"/>
    </source>
</evidence>
<comment type="caution">
    <text evidence="1">The sequence shown here is derived from an EMBL/GenBank/DDBJ whole genome shotgun (WGS) entry which is preliminary data.</text>
</comment>
<dbReference type="STRING" id="1776.BHQ18_25610"/>
<dbReference type="PANTHER" id="PTHR39456:SF1">
    <property type="entry name" value="METAL-DEPENDENT HYDROLASE"/>
    <property type="match status" value="1"/>
</dbReference>
<keyword evidence="2" id="KW-1185">Reference proteome</keyword>
<dbReference type="RefSeq" id="WP_069416470.1">
    <property type="nucleotide sequence ID" value="NZ_JACKUL010000014.1"/>
</dbReference>
<dbReference type="AlphaFoldDB" id="A0A1E3RAE3"/>
<name>A0A1E3RAE3_MYCFV</name>
<sequence length="308" mass="34773">MTQSPVRASTLRPRRFNEEIDPGPVQIQARKVQFDLSGIPLEWIPGHPVASTMINLFNVVLPAAEHWFVAALDEALPLVRDPKLADDIRGFSGQEATHAAAHDDVIRDFLIGNGLDVTPMLDLVNYMFGKVLAAKQFDDPERRLSNLCERLWLIAAIEHYTAVLGDFALNSSWDDHGAHPTMVDLFRWHGSEEVEHRCVAHDVATYFHNSYPDRIRAMTVAAAAMFVFFQRGTWYLLKSDPYYDISWLQMQRLRRRDSALGLLPRFRTLFGTNTLSYFRPGYSPEDMGSTAQAVAYLASSPAARAAHL</sequence>
<keyword evidence="1" id="KW-0378">Hydrolase</keyword>
<dbReference type="Proteomes" id="UP000094053">
    <property type="component" value="Unassembled WGS sequence"/>
</dbReference>
<dbReference type="OrthoDB" id="4760165at2"/>
<dbReference type="InterPro" id="IPR016516">
    <property type="entry name" value="UCP07580"/>
</dbReference>
<dbReference type="PANTHER" id="PTHR39456">
    <property type="entry name" value="METAL-DEPENDENT HYDROLASE"/>
    <property type="match status" value="1"/>
</dbReference>
<gene>
    <name evidence="1" type="ORF">BHQ18_25610</name>
</gene>
<proteinExistence type="predicted"/>
<dbReference type="Pfam" id="PF10118">
    <property type="entry name" value="Metal_hydrol"/>
    <property type="match status" value="1"/>
</dbReference>
<evidence type="ECO:0000313" key="2">
    <source>
        <dbReference type="Proteomes" id="UP000094053"/>
    </source>
</evidence>
<reference evidence="2" key="1">
    <citation type="submission" date="2016-09" db="EMBL/GenBank/DDBJ databases">
        <authorList>
            <person name="Greninger A.L."/>
            <person name="Jerome K.R."/>
            <person name="Mcnair B."/>
            <person name="Wallis C."/>
            <person name="Fang F."/>
        </authorList>
    </citation>
    <scope>NUCLEOTIDE SEQUENCE [LARGE SCALE GENOMIC DNA]</scope>
    <source>
        <strain evidence="2">M6</strain>
    </source>
</reference>
<dbReference type="GO" id="GO:0016787">
    <property type="term" value="F:hydrolase activity"/>
    <property type="evidence" value="ECO:0007669"/>
    <property type="project" value="UniProtKB-KW"/>
</dbReference>
<dbReference type="PIRSF" id="PIRSF007580">
    <property type="entry name" value="UCP07580"/>
    <property type="match status" value="1"/>
</dbReference>
<protein>
    <submittedName>
        <fullName evidence="1">Metal-dependent hydrolase</fullName>
    </submittedName>
</protein>
<organism evidence="1 2">
    <name type="scientific">Mycolicibacterium flavescens</name>
    <name type="common">Mycobacterium flavescens</name>
    <dbReference type="NCBI Taxonomy" id="1776"/>
    <lineage>
        <taxon>Bacteria</taxon>
        <taxon>Bacillati</taxon>
        <taxon>Actinomycetota</taxon>
        <taxon>Actinomycetes</taxon>
        <taxon>Mycobacteriales</taxon>
        <taxon>Mycobacteriaceae</taxon>
        <taxon>Mycolicibacterium</taxon>
    </lineage>
</organism>
<accession>A0A1E3RAE3</accession>